<evidence type="ECO:0000313" key="5">
    <source>
        <dbReference type="EMBL" id="GHA07115.1"/>
    </source>
</evidence>
<feature type="domain" description="HTH gntR-type" evidence="4">
    <location>
        <begin position="22"/>
        <end position="89"/>
    </location>
</feature>
<dbReference type="PANTHER" id="PTHR43537">
    <property type="entry name" value="TRANSCRIPTIONAL REGULATOR, GNTR FAMILY"/>
    <property type="match status" value="1"/>
</dbReference>
<dbReference type="InterPro" id="IPR008920">
    <property type="entry name" value="TF_FadR/GntR_C"/>
</dbReference>
<evidence type="ECO:0000256" key="1">
    <source>
        <dbReference type="ARBA" id="ARBA00023015"/>
    </source>
</evidence>
<dbReference type="Gene3D" id="1.10.10.10">
    <property type="entry name" value="Winged helix-like DNA-binding domain superfamily/Winged helix DNA-binding domain"/>
    <property type="match status" value="1"/>
</dbReference>
<dbReference type="InterPro" id="IPR036390">
    <property type="entry name" value="WH_DNA-bd_sf"/>
</dbReference>
<accession>A0A918RQ43</accession>
<keyword evidence="3" id="KW-0804">Transcription</keyword>
<dbReference type="Pfam" id="PF00392">
    <property type="entry name" value="GntR"/>
    <property type="match status" value="1"/>
</dbReference>
<dbReference type="Pfam" id="PF07729">
    <property type="entry name" value="FCD"/>
    <property type="match status" value="1"/>
</dbReference>
<gene>
    <name evidence="5" type="ORF">GCM10008090_16080</name>
</gene>
<dbReference type="PROSITE" id="PS50949">
    <property type="entry name" value="HTH_GNTR"/>
    <property type="match status" value="1"/>
</dbReference>
<dbReference type="InterPro" id="IPR000524">
    <property type="entry name" value="Tscrpt_reg_HTH_GntR"/>
</dbReference>
<dbReference type="SMART" id="SM00895">
    <property type="entry name" value="FCD"/>
    <property type="match status" value="1"/>
</dbReference>
<dbReference type="Gene3D" id="1.20.120.530">
    <property type="entry name" value="GntR ligand-binding domain-like"/>
    <property type="match status" value="1"/>
</dbReference>
<evidence type="ECO:0000259" key="4">
    <source>
        <dbReference type="PROSITE" id="PS50949"/>
    </source>
</evidence>
<dbReference type="SUPFAM" id="SSF46785">
    <property type="entry name" value="Winged helix' DNA-binding domain"/>
    <property type="match status" value="1"/>
</dbReference>
<evidence type="ECO:0000256" key="3">
    <source>
        <dbReference type="ARBA" id="ARBA00023163"/>
    </source>
</evidence>
<dbReference type="Proteomes" id="UP000614811">
    <property type="component" value="Unassembled WGS sequence"/>
</dbReference>
<evidence type="ECO:0000313" key="6">
    <source>
        <dbReference type="Proteomes" id="UP000614811"/>
    </source>
</evidence>
<reference evidence="5" key="1">
    <citation type="journal article" date="2014" name="Int. J. Syst. Evol. Microbiol.">
        <title>Complete genome sequence of Corynebacterium casei LMG S-19264T (=DSM 44701T), isolated from a smear-ripened cheese.</title>
        <authorList>
            <consortium name="US DOE Joint Genome Institute (JGI-PGF)"/>
            <person name="Walter F."/>
            <person name="Albersmeier A."/>
            <person name="Kalinowski J."/>
            <person name="Ruckert C."/>
        </authorList>
    </citation>
    <scope>NUCLEOTIDE SEQUENCE</scope>
    <source>
        <strain evidence="5">KCTC 12711</strain>
    </source>
</reference>
<dbReference type="CDD" id="cd07377">
    <property type="entry name" value="WHTH_GntR"/>
    <property type="match status" value="1"/>
</dbReference>
<sequence>MLTFLHLTSIFLPMSTVPPFSSTLSSELTSTLRDAIITGEIPQGAKLSETKLSQELDVSRGPLREAIRRLEGMNLIQHIPQQGARVVTLSMELVLQLYETREALESKAVALAAVNMTSQEIDQLHRLIDAQSKHMRENSGAFIPAESDYAFHETIIRGSKNKVIEQALLRELYNLIKMFRYQHEFARNSTTNSLIEHRQIVYAIEQRDPELAEVTMRRHIVHARERIQRRMSASSAA</sequence>
<dbReference type="AlphaFoldDB" id="A0A918RQ43"/>
<dbReference type="GO" id="GO:0003700">
    <property type="term" value="F:DNA-binding transcription factor activity"/>
    <property type="evidence" value="ECO:0007669"/>
    <property type="project" value="InterPro"/>
</dbReference>
<keyword evidence="6" id="KW-1185">Reference proteome</keyword>
<dbReference type="GO" id="GO:0003677">
    <property type="term" value="F:DNA binding"/>
    <property type="evidence" value="ECO:0007669"/>
    <property type="project" value="UniProtKB-KW"/>
</dbReference>
<organism evidence="5 6">
    <name type="scientific">Arenicella chitinivorans</name>
    <dbReference type="NCBI Taxonomy" id="1329800"/>
    <lineage>
        <taxon>Bacteria</taxon>
        <taxon>Pseudomonadati</taxon>
        <taxon>Pseudomonadota</taxon>
        <taxon>Gammaproteobacteria</taxon>
        <taxon>Arenicellales</taxon>
        <taxon>Arenicellaceae</taxon>
        <taxon>Arenicella</taxon>
    </lineage>
</organism>
<evidence type="ECO:0000256" key="2">
    <source>
        <dbReference type="ARBA" id="ARBA00023125"/>
    </source>
</evidence>
<dbReference type="SUPFAM" id="SSF48008">
    <property type="entry name" value="GntR ligand-binding domain-like"/>
    <property type="match status" value="1"/>
</dbReference>
<proteinExistence type="predicted"/>
<protein>
    <submittedName>
        <fullName evidence="5">GntR family transcriptional regulator</fullName>
    </submittedName>
</protein>
<dbReference type="InterPro" id="IPR011711">
    <property type="entry name" value="GntR_C"/>
</dbReference>
<name>A0A918RQ43_9GAMM</name>
<keyword evidence="2" id="KW-0238">DNA-binding</keyword>
<keyword evidence="1" id="KW-0805">Transcription regulation</keyword>
<dbReference type="EMBL" id="BMXA01000002">
    <property type="protein sequence ID" value="GHA07115.1"/>
    <property type="molecule type" value="Genomic_DNA"/>
</dbReference>
<comment type="caution">
    <text evidence="5">The sequence shown here is derived from an EMBL/GenBank/DDBJ whole genome shotgun (WGS) entry which is preliminary data.</text>
</comment>
<dbReference type="SMART" id="SM00345">
    <property type="entry name" value="HTH_GNTR"/>
    <property type="match status" value="1"/>
</dbReference>
<dbReference type="PANTHER" id="PTHR43537:SF49">
    <property type="entry name" value="TRANSCRIPTIONAL REGULATORY PROTEIN"/>
    <property type="match status" value="1"/>
</dbReference>
<dbReference type="InterPro" id="IPR036388">
    <property type="entry name" value="WH-like_DNA-bd_sf"/>
</dbReference>
<reference evidence="5" key="2">
    <citation type="submission" date="2020-09" db="EMBL/GenBank/DDBJ databases">
        <authorList>
            <person name="Sun Q."/>
            <person name="Kim S."/>
        </authorList>
    </citation>
    <scope>NUCLEOTIDE SEQUENCE</scope>
    <source>
        <strain evidence="5">KCTC 12711</strain>
    </source>
</reference>